<dbReference type="EMBL" id="MCGN01000017">
    <property type="protein sequence ID" value="ORY89204.1"/>
    <property type="molecule type" value="Genomic_DNA"/>
</dbReference>
<proteinExistence type="predicted"/>
<keyword evidence="3" id="KW-1185">Reference proteome</keyword>
<dbReference type="AlphaFoldDB" id="A0A1X2GYX2"/>
<evidence type="ECO:0000313" key="3">
    <source>
        <dbReference type="Proteomes" id="UP000242180"/>
    </source>
</evidence>
<dbReference type="GO" id="GO:0003677">
    <property type="term" value="F:DNA binding"/>
    <property type="evidence" value="ECO:0007669"/>
    <property type="project" value="InterPro"/>
</dbReference>
<reference evidence="2 3" key="1">
    <citation type="submission" date="2016-07" db="EMBL/GenBank/DDBJ databases">
        <title>Pervasive Adenine N6-methylation of Active Genes in Fungi.</title>
        <authorList>
            <consortium name="DOE Joint Genome Institute"/>
            <person name="Mondo S.J."/>
            <person name="Dannebaum R.O."/>
            <person name="Kuo R.C."/>
            <person name="Labutti K."/>
            <person name="Haridas S."/>
            <person name="Kuo A."/>
            <person name="Salamov A."/>
            <person name="Ahrendt S.R."/>
            <person name="Lipzen A."/>
            <person name="Sullivan W."/>
            <person name="Andreopoulos W.B."/>
            <person name="Clum A."/>
            <person name="Lindquist E."/>
            <person name="Daum C."/>
            <person name="Ramamoorthy G.K."/>
            <person name="Gryganskyi A."/>
            <person name="Culley D."/>
            <person name="Magnuson J.K."/>
            <person name="James T.Y."/>
            <person name="O'Malley M.A."/>
            <person name="Stajich J.E."/>
            <person name="Spatafora J.W."/>
            <person name="Visel A."/>
            <person name="Grigoriev I.V."/>
        </authorList>
    </citation>
    <scope>NUCLEOTIDE SEQUENCE [LARGE SCALE GENOMIC DNA]</scope>
    <source>
        <strain evidence="2 3">NRRL 2496</strain>
    </source>
</reference>
<dbReference type="InParanoid" id="A0A1X2GYX2"/>
<dbReference type="InterPro" id="IPR013762">
    <property type="entry name" value="Integrase-like_cat_sf"/>
</dbReference>
<gene>
    <name evidence="2" type="ORF">BCR43DRAFT_448488</name>
</gene>
<dbReference type="Gene3D" id="1.10.443.10">
    <property type="entry name" value="Intergrase catalytic core"/>
    <property type="match status" value="1"/>
</dbReference>
<sequence length="243" mass="27523">FHRTARLSTVRPIRDDSYDLQPIFALLRAWGPNDKLPLHQLARKTAWLLATVGFLRPSDLARIDVAQCTDREGPQGFLRLAIDAPKEKRHGLRYVRSVSYHIHPDPILCPVQAYRAYRRATGFNISRSPHPIITGRLITPLFRMLHQHDRPVQVDTIRGYICDVMRHVGRDPPSLPVPKARALGATLAAQAGTPIADIVSRGAWSSQDMFDHFYRISSATHTDFTRLTLEDPTSQQTSKCNMM</sequence>
<dbReference type="Proteomes" id="UP000242180">
    <property type="component" value="Unassembled WGS sequence"/>
</dbReference>
<dbReference type="InterPro" id="IPR011010">
    <property type="entry name" value="DNA_brk_join_enz"/>
</dbReference>
<dbReference type="STRING" id="13706.A0A1X2GYX2"/>
<dbReference type="GO" id="GO:0006310">
    <property type="term" value="P:DNA recombination"/>
    <property type="evidence" value="ECO:0007669"/>
    <property type="project" value="UniProtKB-KW"/>
</dbReference>
<keyword evidence="1" id="KW-0233">DNA recombination</keyword>
<protein>
    <recommendedName>
        <fullName evidence="4">Tyr recombinase domain-containing protein</fullName>
    </recommendedName>
</protein>
<feature type="non-terminal residue" evidence="2">
    <location>
        <position position="1"/>
    </location>
</feature>
<evidence type="ECO:0000256" key="1">
    <source>
        <dbReference type="ARBA" id="ARBA00023172"/>
    </source>
</evidence>
<dbReference type="OrthoDB" id="2400069at2759"/>
<organism evidence="2 3">
    <name type="scientific">Syncephalastrum racemosum</name>
    <name type="common">Filamentous fungus</name>
    <dbReference type="NCBI Taxonomy" id="13706"/>
    <lineage>
        <taxon>Eukaryota</taxon>
        <taxon>Fungi</taxon>
        <taxon>Fungi incertae sedis</taxon>
        <taxon>Mucoromycota</taxon>
        <taxon>Mucoromycotina</taxon>
        <taxon>Mucoromycetes</taxon>
        <taxon>Mucorales</taxon>
        <taxon>Syncephalastraceae</taxon>
        <taxon>Syncephalastrum</taxon>
    </lineage>
</organism>
<evidence type="ECO:0008006" key="4">
    <source>
        <dbReference type="Google" id="ProtNLM"/>
    </source>
</evidence>
<dbReference type="GO" id="GO:0015074">
    <property type="term" value="P:DNA integration"/>
    <property type="evidence" value="ECO:0007669"/>
    <property type="project" value="InterPro"/>
</dbReference>
<evidence type="ECO:0000313" key="2">
    <source>
        <dbReference type="EMBL" id="ORY89204.1"/>
    </source>
</evidence>
<dbReference type="SUPFAM" id="SSF56349">
    <property type="entry name" value="DNA breaking-rejoining enzymes"/>
    <property type="match status" value="1"/>
</dbReference>
<name>A0A1X2GYX2_SYNRA</name>
<accession>A0A1X2GYX2</accession>
<comment type="caution">
    <text evidence="2">The sequence shown here is derived from an EMBL/GenBank/DDBJ whole genome shotgun (WGS) entry which is preliminary data.</text>
</comment>